<evidence type="ECO:0000256" key="2">
    <source>
        <dbReference type="ARBA" id="ARBA00022679"/>
    </source>
</evidence>
<dbReference type="InterPro" id="IPR051681">
    <property type="entry name" value="Ser/Thr_Kinases-Pseudokinases"/>
</dbReference>
<dbReference type="GO" id="GO:0004674">
    <property type="term" value="F:protein serine/threonine kinase activity"/>
    <property type="evidence" value="ECO:0007669"/>
    <property type="project" value="UniProtKB-KW"/>
</dbReference>
<feature type="binding site" evidence="7">
    <location>
        <position position="523"/>
    </location>
    <ligand>
        <name>ATP</name>
        <dbReference type="ChEBI" id="CHEBI:30616"/>
    </ligand>
</feature>
<evidence type="ECO:0000256" key="8">
    <source>
        <dbReference type="SAM" id="MobiDB-lite"/>
    </source>
</evidence>
<dbReference type="PANTHER" id="PTHR44329">
    <property type="entry name" value="SERINE/THREONINE-PROTEIN KINASE TNNI3K-RELATED"/>
    <property type="match status" value="1"/>
</dbReference>
<feature type="repeat" description="ARM" evidence="6">
    <location>
        <begin position="337"/>
        <end position="379"/>
    </location>
</feature>
<proteinExistence type="predicted"/>
<dbReference type="PROSITE" id="PS00108">
    <property type="entry name" value="PROTEIN_KINASE_ST"/>
    <property type="match status" value="1"/>
</dbReference>
<dbReference type="SMART" id="SM00185">
    <property type="entry name" value="ARM"/>
    <property type="match status" value="9"/>
</dbReference>
<feature type="domain" description="Protein kinase" evidence="9">
    <location>
        <begin position="496"/>
        <end position="770"/>
    </location>
</feature>
<keyword evidence="12" id="KW-1185">Reference proteome</keyword>
<dbReference type="EMBL" id="SIDB01000005">
    <property type="protein sequence ID" value="KAI3432704.1"/>
    <property type="molecule type" value="Genomic_DNA"/>
</dbReference>
<evidence type="ECO:0000256" key="6">
    <source>
        <dbReference type="PROSITE-ProRule" id="PRU00259"/>
    </source>
</evidence>
<protein>
    <recommendedName>
        <fullName evidence="9">Protein kinase domain-containing protein</fullName>
    </recommendedName>
</protein>
<dbReference type="PROSITE" id="PS50011">
    <property type="entry name" value="PROTEIN_KINASE_DOM"/>
    <property type="match status" value="1"/>
</dbReference>
<evidence type="ECO:0000313" key="11">
    <source>
        <dbReference type="EMBL" id="KAI3432708.1"/>
    </source>
</evidence>
<dbReference type="SUPFAM" id="SSF48371">
    <property type="entry name" value="ARM repeat"/>
    <property type="match status" value="1"/>
</dbReference>
<dbReference type="InterPro" id="IPR000719">
    <property type="entry name" value="Prot_kinase_dom"/>
</dbReference>
<dbReference type="InterPro" id="IPR011009">
    <property type="entry name" value="Kinase-like_dom_sf"/>
</dbReference>
<dbReference type="GO" id="GO:0005524">
    <property type="term" value="F:ATP binding"/>
    <property type="evidence" value="ECO:0007669"/>
    <property type="project" value="UniProtKB-UniRule"/>
</dbReference>
<organism evidence="11 12">
    <name type="scientific">Chlorella vulgaris</name>
    <name type="common">Green alga</name>
    <dbReference type="NCBI Taxonomy" id="3077"/>
    <lineage>
        <taxon>Eukaryota</taxon>
        <taxon>Viridiplantae</taxon>
        <taxon>Chlorophyta</taxon>
        <taxon>core chlorophytes</taxon>
        <taxon>Trebouxiophyceae</taxon>
        <taxon>Chlorellales</taxon>
        <taxon>Chlorellaceae</taxon>
        <taxon>Chlorella clade</taxon>
        <taxon>Chlorella</taxon>
    </lineage>
</organism>
<dbReference type="PROSITE" id="PS50176">
    <property type="entry name" value="ARM_REPEAT"/>
    <property type="match status" value="9"/>
</dbReference>
<dbReference type="OrthoDB" id="339325at2759"/>
<dbReference type="InterPro" id="IPR008271">
    <property type="entry name" value="Ser/Thr_kinase_AS"/>
</dbReference>
<dbReference type="InterPro" id="IPR000225">
    <property type="entry name" value="Armadillo"/>
</dbReference>
<dbReference type="Pfam" id="PF25598">
    <property type="entry name" value="ARM_PUB"/>
    <property type="match status" value="1"/>
</dbReference>
<dbReference type="Pfam" id="PF07714">
    <property type="entry name" value="PK_Tyr_Ser-Thr"/>
    <property type="match status" value="1"/>
</dbReference>
<dbReference type="SUPFAM" id="SSF56112">
    <property type="entry name" value="Protein kinase-like (PK-like)"/>
    <property type="match status" value="1"/>
</dbReference>
<evidence type="ECO:0000259" key="9">
    <source>
        <dbReference type="PROSITE" id="PS50011"/>
    </source>
</evidence>
<name>A0A9D4TRP7_CHLVU</name>
<feature type="repeat" description="ARM" evidence="6">
    <location>
        <begin position="43"/>
        <end position="85"/>
    </location>
</feature>
<reference evidence="11" key="2">
    <citation type="submission" date="2020-11" db="EMBL/GenBank/DDBJ databases">
        <authorList>
            <person name="Cecchin M."/>
            <person name="Marcolungo L."/>
            <person name="Rossato M."/>
            <person name="Girolomoni L."/>
            <person name="Cosentino E."/>
            <person name="Cuine S."/>
            <person name="Li-Beisson Y."/>
            <person name="Delledonne M."/>
            <person name="Ballottari M."/>
        </authorList>
    </citation>
    <scope>NUCLEOTIDE SEQUENCE</scope>
    <source>
        <strain evidence="11">211/11P</strain>
        <tissue evidence="11">Whole cell</tissue>
    </source>
</reference>
<dbReference type="Proteomes" id="UP001055712">
    <property type="component" value="Unassembled WGS sequence"/>
</dbReference>
<feature type="repeat" description="ARM" evidence="6">
    <location>
        <begin position="421"/>
        <end position="453"/>
    </location>
</feature>
<evidence type="ECO:0000256" key="4">
    <source>
        <dbReference type="ARBA" id="ARBA00022777"/>
    </source>
</evidence>
<dbReference type="Gene3D" id="1.25.10.10">
    <property type="entry name" value="Leucine-rich Repeat Variant"/>
    <property type="match status" value="3"/>
</dbReference>
<dbReference type="PROSITE" id="PS00107">
    <property type="entry name" value="PROTEIN_KINASE_ATP"/>
    <property type="match status" value="1"/>
</dbReference>
<comment type="caution">
    <text evidence="11">The sequence shown here is derived from an EMBL/GenBank/DDBJ whole genome shotgun (WGS) entry which is preliminary data.</text>
</comment>
<dbReference type="InterPro" id="IPR016024">
    <property type="entry name" value="ARM-type_fold"/>
</dbReference>
<dbReference type="Pfam" id="PF13646">
    <property type="entry name" value="HEAT_2"/>
    <property type="match status" value="1"/>
</dbReference>
<dbReference type="InterPro" id="IPR058678">
    <property type="entry name" value="ARM_PUB"/>
</dbReference>
<dbReference type="SMART" id="SM00220">
    <property type="entry name" value="S_TKc"/>
    <property type="match status" value="1"/>
</dbReference>
<evidence type="ECO:0000313" key="10">
    <source>
        <dbReference type="EMBL" id="KAI3432704.1"/>
    </source>
</evidence>
<dbReference type="InterPro" id="IPR017441">
    <property type="entry name" value="Protein_kinase_ATP_BS"/>
</dbReference>
<reference evidence="11" key="1">
    <citation type="journal article" date="2019" name="Plant J.">
        <title>Chlorella vulgaris genome assembly and annotation reveals the molecular basis for metabolic acclimation to high light conditions.</title>
        <authorList>
            <person name="Cecchin M."/>
            <person name="Marcolungo L."/>
            <person name="Rossato M."/>
            <person name="Girolomoni L."/>
            <person name="Cosentino E."/>
            <person name="Cuine S."/>
            <person name="Li-Beisson Y."/>
            <person name="Delledonne M."/>
            <person name="Ballottari M."/>
        </authorList>
    </citation>
    <scope>NUCLEOTIDE SEQUENCE</scope>
    <source>
        <strain evidence="11">211/11P</strain>
    </source>
</reference>
<feature type="repeat" description="ARM" evidence="6">
    <location>
        <begin position="209"/>
        <end position="253"/>
    </location>
</feature>
<dbReference type="EMBL" id="SIDB01000005">
    <property type="protein sequence ID" value="KAI3432708.1"/>
    <property type="molecule type" value="Genomic_DNA"/>
</dbReference>
<keyword evidence="5 7" id="KW-0067">ATP-binding</keyword>
<feature type="repeat" description="ARM" evidence="6">
    <location>
        <begin position="85"/>
        <end position="127"/>
    </location>
</feature>
<dbReference type="AlphaFoldDB" id="A0A9D4TRP7"/>
<keyword evidence="1" id="KW-0723">Serine/threonine-protein kinase</keyword>
<feature type="region of interest" description="Disordered" evidence="8">
    <location>
        <begin position="458"/>
        <end position="484"/>
    </location>
</feature>
<feature type="repeat" description="ARM" evidence="6">
    <location>
        <begin position="126"/>
        <end position="168"/>
    </location>
</feature>
<feature type="repeat" description="ARM" evidence="6">
    <location>
        <begin position="253"/>
        <end position="280"/>
    </location>
</feature>
<evidence type="ECO:0000256" key="3">
    <source>
        <dbReference type="ARBA" id="ARBA00022741"/>
    </source>
</evidence>
<keyword evidence="2" id="KW-0808">Transferase</keyword>
<dbReference type="Gene3D" id="1.10.510.10">
    <property type="entry name" value="Transferase(Phosphotransferase) domain 1"/>
    <property type="match status" value="1"/>
</dbReference>
<keyword evidence="4" id="KW-0418">Kinase</keyword>
<evidence type="ECO:0000256" key="7">
    <source>
        <dbReference type="PROSITE-ProRule" id="PRU10141"/>
    </source>
</evidence>
<sequence length="770" mass="80585">MTDIPGLVRLLVASDEQDQCLWIRKLRNLAGESPASQQAVAAAAVPVLVWLLHSRSQAVQTAALDALSKLADGNTPNQAAIAAADAIPALVRLLGSKNHELQKAAIRALGGLLRTASSQDAISAAGAITALVRLLDSYSDSTFIAAADALGSLAHDNAAIAATIAKAGTVPTLVRLLGVADKENVRDAACALDKLAWQAATRKAIVAANAIPALVRMISSSYNYTLGLVHAASLLGKLGKRNPANQAAIAAAGAIPALSQLLDSCHSEVQGAAAQALEQLRSTPAQQPSRPHAGSSGIGRLVTELSSGSVHAKVVAALALQGLAKDPSKQQAIVSSGGIPALVRLLGNGSWSVQAAGAEALALVADGSTSNQDAIAAAGAIPALVRLLGSSNEAVQFRAASALGRAADGNSTNHAAISAAGAVPALSHLLDSSNPDVHQAAAATLELLASTPEPVYPTPEPVQSVTPAMSSLRPPPANPGSAGDHQQAWQIRYEELQLELEIGRGSFGTVHLADWRATPVAVKQLNEVLGAGGQSSPVLAALRRESDIMRRLSHPNCVLLMGVCTSPPAVITEYCERGCLMDVLHEAATDAVAASQLTWPRRLSMALDAARGMHYLHSHSPPIIHRDLKSPNLLVTRGWQVKVADFNLSRVVESMHSKMTMVTQPRWLAPEVMDGGQSTTASDVYAFGVVLWELLTWKEPWHDVTNPAQIMVKVLVHQKRPEIPAIEAVPGADTPQVTRVVDAFVALMRRCWDQDPNARPAFKAVAEQLR</sequence>
<dbReference type="PRINTS" id="PR00109">
    <property type="entry name" value="TYRKINASE"/>
</dbReference>
<dbReference type="InterPro" id="IPR001245">
    <property type="entry name" value="Ser-Thr/Tyr_kinase_cat_dom"/>
</dbReference>
<dbReference type="CDD" id="cd13999">
    <property type="entry name" value="STKc_MAP3K-like"/>
    <property type="match status" value="1"/>
</dbReference>
<accession>A0A9D4TRP7</accession>
<gene>
    <name evidence="10" type="ORF">D9Q98_004247</name>
    <name evidence="11" type="ORF">D9Q98_004251</name>
</gene>
<dbReference type="PANTHER" id="PTHR44329:SF298">
    <property type="entry name" value="MIXED LINEAGE KINASE DOMAIN-LIKE PROTEIN"/>
    <property type="match status" value="1"/>
</dbReference>
<feature type="repeat" description="ARM" evidence="6">
    <location>
        <begin position="379"/>
        <end position="421"/>
    </location>
</feature>
<evidence type="ECO:0000256" key="5">
    <source>
        <dbReference type="ARBA" id="ARBA00022840"/>
    </source>
</evidence>
<evidence type="ECO:0000256" key="1">
    <source>
        <dbReference type="ARBA" id="ARBA00022527"/>
    </source>
</evidence>
<keyword evidence="3 7" id="KW-0547">Nucleotide-binding</keyword>
<feature type="repeat" description="ARM" evidence="6">
    <location>
        <begin position="168"/>
        <end position="210"/>
    </location>
</feature>
<dbReference type="InterPro" id="IPR011989">
    <property type="entry name" value="ARM-like"/>
</dbReference>
<evidence type="ECO:0000313" key="12">
    <source>
        <dbReference type="Proteomes" id="UP001055712"/>
    </source>
</evidence>